<organism evidence="2 3">
    <name type="scientific">Candidatus Azambacteria bacterium RIFCSPLOWO2_01_FULL_37_9</name>
    <dbReference type="NCBI Taxonomy" id="1797297"/>
    <lineage>
        <taxon>Bacteria</taxon>
        <taxon>Candidatus Azamiibacteriota</taxon>
    </lineage>
</organism>
<protein>
    <recommendedName>
        <fullName evidence="1">RNHCP domain-containing protein</fullName>
    </recommendedName>
</protein>
<evidence type="ECO:0000259" key="1">
    <source>
        <dbReference type="Pfam" id="PF12647"/>
    </source>
</evidence>
<comment type="caution">
    <text evidence="2">The sequence shown here is derived from an EMBL/GenBank/DDBJ whole genome shotgun (WGS) entry which is preliminary data.</text>
</comment>
<dbReference type="Pfam" id="PF12647">
    <property type="entry name" value="RNHCP"/>
    <property type="match status" value="1"/>
</dbReference>
<sequence length="64" mass="7155">MDINPGDRAADCGGMMEPIKTEEKSGDFDIVHQCQKCGHKKKNKIAFNDNFEEIIKISKNIIGC</sequence>
<dbReference type="EMBL" id="MEYQ01000020">
    <property type="protein sequence ID" value="OGD39009.1"/>
    <property type="molecule type" value="Genomic_DNA"/>
</dbReference>
<proteinExistence type="predicted"/>
<dbReference type="InterPro" id="IPR024439">
    <property type="entry name" value="RNHCP"/>
</dbReference>
<dbReference type="AlphaFoldDB" id="A0A1F5C839"/>
<gene>
    <name evidence="2" type="ORF">A2907_00830</name>
</gene>
<name>A0A1F5C839_9BACT</name>
<accession>A0A1F5C839</accession>
<reference evidence="2 3" key="1">
    <citation type="journal article" date="2016" name="Nat. Commun.">
        <title>Thousands of microbial genomes shed light on interconnected biogeochemical processes in an aquifer system.</title>
        <authorList>
            <person name="Anantharaman K."/>
            <person name="Brown C.T."/>
            <person name="Hug L.A."/>
            <person name="Sharon I."/>
            <person name="Castelle C.J."/>
            <person name="Probst A.J."/>
            <person name="Thomas B.C."/>
            <person name="Singh A."/>
            <person name="Wilkins M.J."/>
            <person name="Karaoz U."/>
            <person name="Brodie E.L."/>
            <person name="Williams K.H."/>
            <person name="Hubbard S.S."/>
            <person name="Banfield J.F."/>
        </authorList>
    </citation>
    <scope>NUCLEOTIDE SEQUENCE [LARGE SCALE GENOMIC DNA]</scope>
</reference>
<evidence type="ECO:0000313" key="2">
    <source>
        <dbReference type="EMBL" id="OGD39009.1"/>
    </source>
</evidence>
<feature type="domain" description="RNHCP" evidence="1">
    <location>
        <begin position="2"/>
        <end position="54"/>
    </location>
</feature>
<evidence type="ECO:0000313" key="3">
    <source>
        <dbReference type="Proteomes" id="UP000177947"/>
    </source>
</evidence>
<dbReference type="Proteomes" id="UP000177947">
    <property type="component" value="Unassembled WGS sequence"/>
</dbReference>